<comment type="catalytic activity">
    <reaction evidence="5">
        <text>[molybdopterin-synthase sulfur-carrier protein]-C-terminal Gly-Gly + ATP + H(+) = [molybdopterin-synthase sulfur-carrier protein]-C-terminal Gly-Gly-AMP + diphosphate</text>
        <dbReference type="Rhea" id="RHEA:43616"/>
        <dbReference type="Rhea" id="RHEA-COMP:12159"/>
        <dbReference type="Rhea" id="RHEA-COMP:12202"/>
        <dbReference type="ChEBI" id="CHEBI:15378"/>
        <dbReference type="ChEBI" id="CHEBI:30616"/>
        <dbReference type="ChEBI" id="CHEBI:33019"/>
        <dbReference type="ChEBI" id="CHEBI:90618"/>
        <dbReference type="ChEBI" id="CHEBI:90778"/>
        <dbReference type="EC" id="2.7.7.80"/>
    </reaction>
</comment>
<organism evidence="14 15">
    <name type="scientific">Cnuella takakiae</name>
    <dbReference type="NCBI Taxonomy" id="1302690"/>
    <lineage>
        <taxon>Bacteria</taxon>
        <taxon>Pseudomonadati</taxon>
        <taxon>Bacteroidota</taxon>
        <taxon>Chitinophagia</taxon>
        <taxon>Chitinophagales</taxon>
        <taxon>Chitinophagaceae</taxon>
        <taxon>Cnuella</taxon>
    </lineage>
</organism>
<dbReference type="Proteomes" id="UP000184368">
    <property type="component" value="Unassembled WGS sequence"/>
</dbReference>
<evidence type="ECO:0000256" key="8">
    <source>
        <dbReference type="ARBA" id="ARBA00066884"/>
    </source>
</evidence>
<dbReference type="Gene3D" id="3.40.50.720">
    <property type="entry name" value="NAD(P)-binding Rossmann-like Domain"/>
    <property type="match status" value="1"/>
</dbReference>
<comment type="function">
    <text evidence="6">Catalyzes the adenylation by ATP of the carboxyl group of the C-terminal glycine of sulfur carrier protein MoaD.</text>
</comment>
<evidence type="ECO:0000256" key="1">
    <source>
        <dbReference type="ARBA" id="ARBA00009919"/>
    </source>
</evidence>
<dbReference type="GO" id="GO:0008641">
    <property type="term" value="F:ubiquitin-like modifier activating enzyme activity"/>
    <property type="evidence" value="ECO:0007669"/>
    <property type="project" value="InterPro"/>
</dbReference>
<dbReference type="InterPro" id="IPR045886">
    <property type="entry name" value="ThiF/MoeB/HesA"/>
</dbReference>
<dbReference type="STRING" id="1302690.BUE76_05615"/>
<evidence type="ECO:0000256" key="12">
    <source>
        <dbReference type="ARBA" id="ARBA00078531"/>
    </source>
</evidence>
<evidence type="ECO:0000313" key="15">
    <source>
        <dbReference type="Proteomes" id="UP000184368"/>
    </source>
</evidence>
<dbReference type="FunFam" id="3.40.50.720:FF:000033">
    <property type="entry name" value="Adenylyltransferase and sulfurtransferase MOCS3"/>
    <property type="match status" value="1"/>
</dbReference>
<evidence type="ECO:0000256" key="4">
    <source>
        <dbReference type="ARBA" id="ARBA00022840"/>
    </source>
</evidence>
<dbReference type="GO" id="GO:0061605">
    <property type="term" value="F:molybdopterin-synthase adenylyltransferase activity"/>
    <property type="evidence" value="ECO:0007669"/>
    <property type="project" value="UniProtKB-EC"/>
</dbReference>
<dbReference type="AlphaFoldDB" id="A0A1M5IX91"/>
<dbReference type="InterPro" id="IPR035985">
    <property type="entry name" value="Ubiquitin-activating_enz"/>
</dbReference>
<dbReference type="PANTHER" id="PTHR10953">
    <property type="entry name" value="UBIQUITIN-ACTIVATING ENZYME E1"/>
    <property type="match status" value="1"/>
</dbReference>
<dbReference type="GO" id="GO:0008146">
    <property type="term" value="F:sulfotransferase activity"/>
    <property type="evidence" value="ECO:0007669"/>
    <property type="project" value="TreeGrafter"/>
</dbReference>
<evidence type="ECO:0000256" key="7">
    <source>
        <dbReference type="ARBA" id="ARBA00063809"/>
    </source>
</evidence>
<feature type="domain" description="THIF-type NAD/FAD binding fold" evidence="13">
    <location>
        <begin position="10"/>
        <end position="234"/>
    </location>
</feature>
<evidence type="ECO:0000256" key="6">
    <source>
        <dbReference type="ARBA" id="ARBA00055169"/>
    </source>
</evidence>
<name>A0A1M5IX91_9BACT</name>
<dbReference type="EC" id="2.7.7.80" evidence="8"/>
<dbReference type="PANTHER" id="PTHR10953:SF102">
    <property type="entry name" value="ADENYLYLTRANSFERASE AND SULFURTRANSFERASE MOCS3"/>
    <property type="match status" value="1"/>
</dbReference>
<evidence type="ECO:0000256" key="5">
    <source>
        <dbReference type="ARBA" id="ARBA00052218"/>
    </source>
</evidence>
<reference evidence="14 15" key="1">
    <citation type="submission" date="2016-11" db="EMBL/GenBank/DDBJ databases">
        <authorList>
            <person name="Jaros S."/>
            <person name="Januszkiewicz K."/>
            <person name="Wedrychowicz H."/>
        </authorList>
    </citation>
    <scope>NUCLEOTIDE SEQUENCE [LARGE SCALE GENOMIC DNA]</scope>
    <source>
        <strain evidence="14 15">DSM 26897</strain>
    </source>
</reference>
<comment type="similarity">
    <text evidence="1">Belongs to the HesA/MoeB/ThiF family.</text>
</comment>
<comment type="subunit">
    <text evidence="7">Homodimer. Forms a stable heterotetrameric complex of 2 MoeB and 2 MoaD during adenylation of MoaD.</text>
</comment>
<evidence type="ECO:0000256" key="9">
    <source>
        <dbReference type="ARBA" id="ARBA00073635"/>
    </source>
</evidence>
<dbReference type="CDD" id="cd00757">
    <property type="entry name" value="ThiF_MoeB_HesA_family"/>
    <property type="match status" value="1"/>
</dbReference>
<keyword evidence="3" id="KW-0547">Nucleotide-binding</keyword>
<keyword evidence="15" id="KW-1185">Reference proteome</keyword>
<sequence length="236" mass="25733">MLTIEQINRYSRQLMADKVGLEGQMKIRAAKILVIGAGGLGCPVLQYLAGAGIGTIGIVDFDTIAIHNLHRQVLYTTADIGKKKVAVAAERLQAINPDCNLLGFDMKLEEEQANDLIGQFDLVIDGSDNFRTRYLVNDACKALGKPLVYGSILNFEGQVAVFNYKGSNSLRHLFPEPPDPGDVPGCSENGVLGIVPGMIGTMMCDIALKIVLENEVPVNTLLIADFDRYQFQKISY</sequence>
<keyword evidence="4" id="KW-0067">ATP-binding</keyword>
<dbReference type="Pfam" id="PF00899">
    <property type="entry name" value="ThiF"/>
    <property type="match status" value="1"/>
</dbReference>
<evidence type="ECO:0000313" key="14">
    <source>
        <dbReference type="EMBL" id="SHG32560.1"/>
    </source>
</evidence>
<accession>A0A1M5IX91</accession>
<evidence type="ECO:0000259" key="13">
    <source>
        <dbReference type="Pfam" id="PF00899"/>
    </source>
</evidence>
<proteinExistence type="inferred from homology"/>
<evidence type="ECO:0000256" key="3">
    <source>
        <dbReference type="ARBA" id="ARBA00022741"/>
    </source>
</evidence>
<dbReference type="GO" id="GO:0004792">
    <property type="term" value="F:thiosulfate-cyanide sulfurtransferase activity"/>
    <property type="evidence" value="ECO:0007669"/>
    <property type="project" value="TreeGrafter"/>
</dbReference>
<dbReference type="GO" id="GO:0005829">
    <property type="term" value="C:cytosol"/>
    <property type="evidence" value="ECO:0007669"/>
    <property type="project" value="TreeGrafter"/>
</dbReference>
<gene>
    <name evidence="14" type="ORF">SAMN05444008_1269</name>
</gene>
<dbReference type="InterPro" id="IPR000594">
    <property type="entry name" value="ThiF_NAD_FAD-bd"/>
</dbReference>
<keyword evidence="14" id="KW-0548">Nucleotidyltransferase</keyword>
<dbReference type="EMBL" id="FQUO01000026">
    <property type="protein sequence ID" value="SHG32560.1"/>
    <property type="molecule type" value="Genomic_DNA"/>
</dbReference>
<protein>
    <recommendedName>
        <fullName evidence="9">Molybdopterin-synthase adenylyltransferase</fullName>
        <ecNumber evidence="8">2.7.7.80</ecNumber>
    </recommendedName>
    <alternativeName>
        <fullName evidence="12">MoaD protein adenylase</fullName>
    </alternativeName>
    <alternativeName>
        <fullName evidence="10">Molybdopterin-converting factor subunit 1 adenylase</fullName>
    </alternativeName>
    <alternativeName>
        <fullName evidence="11">Sulfur carrier protein MoaD adenylyltransferase</fullName>
    </alternativeName>
</protein>
<dbReference type="OrthoDB" id="9804286at2"/>
<dbReference type="RefSeq" id="WP_073048465.1">
    <property type="nucleotide sequence ID" value="NZ_FQUO01000026.1"/>
</dbReference>
<evidence type="ECO:0000256" key="11">
    <source>
        <dbReference type="ARBA" id="ARBA00075328"/>
    </source>
</evidence>
<evidence type="ECO:0000256" key="2">
    <source>
        <dbReference type="ARBA" id="ARBA00022679"/>
    </source>
</evidence>
<keyword evidence="2 14" id="KW-0808">Transferase</keyword>
<dbReference type="GO" id="GO:0005524">
    <property type="term" value="F:ATP binding"/>
    <property type="evidence" value="ECO:0007669"/>
    <property type="project" value="UniProtKB-KW"/>
</dbReference>
<dbReference type="SUPFAM" id="SSF69572">
    <property type="entry name" value="Activating enzymes of the ubiquitin-like proteins"/>
    <property type="match status" value="1"/>
</dbReference>
<evidence type="ECO:0000256" key="10">
    <source>
        <dbReference type="ARBA" id="ARBA00075110"/>
    </source>
</evidence>